<keyword evidence="4" id="KW-1185">Reference proteome</keyword>
<dbReference type="Proteomes" id="UP000604737">
    <property type="component" value="Unassembled WGS sequence"/>
</dbReference>
<comment type="caution">
    <text evidence="3">The sequence shown here is derived from an EMBL/GenBank/DDBJ whole genome shotgun (WGS) entry which is preliminary data.</text>
</comment>
<dbReference type="InterPro" id="IPR011285">
    <property type="entry name" value="FabG-rel"/>
</dbReference>
<dbReference type="PRINTS" id="PR00081">
    <property type="entry name" value="GDHRDH"/>
</dbReference>
<dbReference type="InterPro" id="IPR036291">
    <property type="entry name" value="NAD(P)-bd_dom_sf"/>
</dbReference>
<dbReference type="PANTHER" id="PTHR42879:SF2">
    <property type="entry name" value="3-OXOACYL-[ACYL-CARRIER-PROTEIN] REDUCTASE FABG"/>
    <property type="match status" value="1"/>
</dbReference>
<accession>A0ABQ3H4K6</accession>
<dbReference type="SMART" id="SM00822">
    <property type="entry name" value="PKS_KR"/>
    <property type="match status" value="1"/>
</dbReference>
<dbReference type="NCBIfam" id="NF009466">
    <property type="entry name" value="PRK12826.1-2"/>
    <property type="match status" value="1"/>
</dbReference>
<dbReference type="PANTHER" id="PTHR42879">
    <property type="entry name" value="3-OXOACYL-(ACYL-CARRIER-PROTEIN) REDUCTASE"/>
    <property type="match status" value="1"/>
</dbReference>
<dbReference type="NCBIfam" id="TIGR01831">
    <property type="entry name" value="fabG_rel"/>
    <property type="match status" value="1"/>
</dbReference>
<reference evidence="4" key="1">
    <citation type="journal article" date="2019" name="Int. J. Syst. Evol. Microbiol.">
        <title>The Global Catalogue of Microorganisms (GCM) 10K type strain sequencing project: providing services to taxonomists for standard genome sequencing and annotation.</title>
        <authorList>
            <consortium name="The Broad Institute Genomics Platform"/>
            <consortium name="The Broad Institute Genome Sequencing Center for Infectious Disease"/>
            <person name="Wu L."/>
            <person name="Ma J."/>
        </authorList>
    </citation>
    <scope>NUCLEOTIDE SEQUENCE [LARGE SCALE GENOMIC DNA]</scope>
    <source>
        <strain evidence="4">KCTC 23701</strain>
    </source>
</reference>
<dbReference type="InterPro" id="IPR002347">
    <property type="entry name" value="SDR_fam"/>
</dbReference>
<dbReference type="Pfam" id="PF13561">
    <property type="entry name" value="adh_short_C2"/>
    <property type="match status" value="1"/>
</dbReference>
<proteinExistence type="inferred from homology"/>
<dbReference type="RefSeq" id="WP_189462270.1">
    <property type="nucleotide sequence ID" value="NZ_BMYO01000011.1"/>
</dbReference>
<protein>
    <submittedName>
        <fullName evidence="3">3-ketoacyl-ACP reductase</fullName>
    </submittedName>
</protein>
<sequence length="248" mass="25913">MTTQNPSTSAVLITGSSRGIGRAIAGRLARDGYNLVLHCRSRRDEADALAASLSAAHGIHARVLQFDVADRAACRAALELEVAEFGAPYGVVCNAGIAADAAFPAMTADDWDGVIHTNLDGFYNVLHPLVMPMVQARKPGRIVTLSSVSGLIGNRGQVNYSAAKAGIIGATKALAVELAKRRITVNCVAPGLIDTDMVSDEVREHALKAIPAQRMGQPEEVAAAVAFLLSNDAGYITRQVISVNGGLA</sequence>
<dbReference type="Gene3D" id="3.40.50.720">
    <property type="entry name" value="NAD(P)-binding Rossmann-like Domain"/>
    <property type="match status" value="1"/>
</dbReference>
<evidence type="ECO:0000313" key="4">
    <source>
        <dbReference type="Proteomes" id="UP000604737"/>
    </source>
</evidence>
<dbReference type="PRINTS" id="PR00080">
    <property type="entry name" value="SDRFAMILY"/>
</dbReference>
<dbReference type="NCBIfam" id="NF004200">
    <property type="entry name" value="PRK05653.1-5"/>
    <property type="match status" value="1"/>
</dbReference>
<organism evidence="3 4">
    <name type="scientific">Jeongeupia chitinilytica</name>
    <dbReference type="NCBI Taxonomy" id="1041641"/>
    <lineage>
        <taxon>Bacteria</taxon>
        <taxon>Pseudomonadati</taxon>
        <taxon>Pseudomonadota</taxon>
        <taxon>Betaproteobacteria</taxon>
        <taxon>Neisseriales</taxon>
        <taxon>Chitinibacteraceae</taxon>
        <taxon>Jeongeupia</taxon>
    </lineage>
</organism>
<dbReference type="SUPFAM" id="SSF51735">
    <property type="entry name" value="NAD(P)-binding Rossmann-fold domains"/>
    <property type="match status" value="1"/>
</dbReference>
<evidence type="ECO:0000259" key="2">
    <source>
        <dbReference type="SMART" id="SM00822"/>
    </source>
</evidence>
<evidence type="ECO:0000256" key="1">
    <source>
        <dbReference type="ARBA" id="ARBA00006484"/>
    </source>
</evidence>
<feature type="domain" description="Ketoreductase" evidence="2">
    <location>
        <begin position="9"/>
        <end position="196"/>
    </location>
</feature>
<dbReference type="InterPro" id="IPR057326">
    <property type="entry name" value="KR_dom"/>
</dbReference>
<comment type="similarity">
    <text evidence="1">Belongs to the short-chain dehydrogenases/reductases (SDR) family.</text>
</comment>
<dbReference type="EMBL" id="BMYO01000011">
    <property type="protein sequence ID" value="GHD69043.1"/>
    <property type="molecule type" value="Genomic_DNA"/>
</dbReference>
<dbReference type="InterPro" id="IPR050259">
    <property type="entry name" value="SDR"/>
</dbReference>
<evidence type="ECO:0000313" key="3">
    <source>
        <dbReference type="EMBL" id="GHD69043.1"/>
    </source>
</evidence>
<gene>
    <name evidence="3" type="primary">fabG</name>
    <name evidence="3" type="ORF">GCM10007350_35180</name>
</gene>
<dbReference type="CDD" id="cd05333">
    <property type="entry name" value="BKR_SDR_c"/>
    <property type="match status" value="1"/>
</dbReference>
<name>A0ABQ3H4K6_9NEIS</name>